<accession>A0ABP1FEV5</accession>
<dbReference type="InterPro" id="IPR000182">
    <property type="entry name" value="GNAT_dom"/>
</dbReference>
<proteinExistence type="predicted"/>
<evidence type="ECO:0000256" key="1">
    <source>
        <dbReference type="ARBA" id="ARBA00022679"/>
    </source>
</evidence>
<dbReference type="PANTHER" id="PTHR43626">
    <property type="entry name" value="ACYL-COA N-ACYLTRANSFERASE"/>
    <property type="match status" value="1"/>
</dbReference>
<dbReference type="Gene3D" id="3.40.630.30">
    <property type="match status" value="1"/>
</dbReference>
<dbReference type="EMBL" id="CAXHTA020000001">
    <property type="protein sequence ID" value="CAL5218410.1"/>
    <property type="molecule type" value="Genomic_DNA"/>
</dbReference>
<evidence type="ECO:0000256" key="2">
    <source>
        <dbReference type="ARBA" id="ARBA00023315"/>
    </source>
</evidence>
<organism evidence="4 5">
    <name type="scientific">Coccomyxa viridis</name>
    <dbReference type="NCBI Taxonomy" id="1274662"/>
    <lineage>
        <taxon>Eukaryota</taxon>
        <taxon>Viridiplantae</taxon>
        <taxon>Chlorophyta</taxon>
        <taxon>core chlorophytes</taxon>
        <taxon>Trebouxiophyceae</taxon>
        <taxon>Trebouxiophyceae incertae sedis</taxon>
        <taxon>Coccomyxaceae</taxon>
        <taxon>Coccomyxa</taxon>
    </lineage>
</organism>
<sequence length="187" mass="20421">MLVSSVRLVTDKGSYLASLKNKQDAVVLTTYKEDVGHEQVSQLLSSAGLPPVAEADFKTAVHHSFIVVAAYAQKPPSALPEANGARKARTAYTVAAEPGSIQGMHLVGYTRAISDGAFTAQITDLVVHPLWQRRGVGRRVALHLCRQSNASGADGCIVFVKQAERMFFWRCGFRWSGKYRVMKPCDV</sequence>
<gene>
    <name evidence="4" type="primary">g86</name>
    <name evidence="4" type="ORF">VP750_LOCUS69</name>
</gene>
<comment type="caution">
    <text evidence="4">The sequence shown here is derived from an EMBL/GenBank/DDBJ whole genome shotgun (WGS) entry which is preliminary data.</text>
</comment>
<name>A0ABP1FEV5_9CHLO</name>
<dbReference type="InterPro" id="IPR045039">
    <property type="entry name" value="NSI-like"/>
</dbReference>
<protein>
    <submittedName>
        <fullName evidence="4">G86 protein</fullName>
    </submittedName>
</protein>
<keyword evidence="2" id="KW-0012">Acyltransferase</keyword>
<dbReference type="PROSITE" id="PS51186">
    <property type="entry name" value="GNAT"/>
    <property type="match status" value="1"/>
</dbReference>
<keyword evidence="1" id="KW-0808">Transferase</keyword>
<dbReference type="SUPFAM" id="SSF55729">
    <property type="entry name" value="Acyl-CoA N-acyltransferases (Nat)"/>
    <property type="match status" value="1"/>
</dbReference>
<dbReference type="InterPro" id="IPR016181">
    <property type="entry name" value="Acyl_CoA_acyltransferase"/>
</dbReference>
<feature type="domain" description="N-acetyltransferase" evidence="3">
    <location>
        <begin position="50"/>
        <end position="187"/>
    </location>
</feature>
<reference evidence="4 5" key="1">
    <citation type="submission" date="2024-06" db="EMBL/GenBank/DDBJ databases">
        <authorList>
            <person name="Kraege A."/>
            <person name="Thomma B."/>
        </authorList>
    </citation>
    <scope>NUCLEOTIDE SEQUENCE [LARGE SCALE GENOMIC DNA]</scope>
</reference>
<keyword evidence="5" id="KW-1185">Reference proteome</keyword>
<dbReference type="Proteomes" id="UP001497392">
    <property type="component" value="Unassembled WGS sequence"/>
</dbReference>
<evidence type="ECO:0000313" key="4">
    <source>
        <dbReference type="EMBL" id="CAL5218410.1"/>
    </source>
</evidence>
<dbReference type="Pfam" id="PF13508">
    <property type="entry name" value="Acetyltransf_7"/>
    <property type="match status" value="1"/>
</dbReference>
<evidence type="ECO:0000259" key="3">
    <source>
        <dbReference type="PROSITE" id="PS51186"/>
    </source>
</evidence>
<dbReference type="CDD" id="cd04301">
    <property type="entry name" value="NAT_SF"/>
    <property type="match status" value="1"/>
</dbReference>
<dbReference type="PANTHER" id="PTHR43626:SF4">
    <property type="entry name" value="GCN5-RELATED N-ACETYLTRANSFERASE 2, CHLOROPLASTIC"/>
    <property type="match status" value="1"/>
</dbReference>
<evidence type="ECO:0000313" key="5">
    <source>
        <dbReference type="Proteomes" id="UP001497392"/>
    </source>
</evidence>